<dbReference type="PANTHER" id="PTHR39337">
    <property type="entry name" value="BLR5642 PROTEIN"/>
    <property type="match status" value="1"/>
</dbReference>
<dbReference type="PIRSF" id="PIRSF024492">
    <property type="entry name" value="UCP024492"/>
    <property type="match status" value="1"/>
</dbReference>
<dbReference type="PANTHER" id="PTHR39337:SF1">
    <property type="entry name" value="BLR5642 PROTEIN"/>
    <property type="match status" value="1"/>
</dbReference>
<sequence length="186" mass="20414">MAQIRVFTVGHSTHPLDELVEILRSHGVDQVVDIRKMAGSRKNPQFGEDALTASLPEHGIAYRRLEALGGLRRTRTSEATVNGAWRNASFRSYADYMQTDDFTRGVDELLELARRRQVAIMCAEAVPWRCHRSLVGDALVARGVGVLDIMSQTSAKPHTLTSFAEVDGARVWYPATAENPGPGALG</sequence>
<name>A0A853ENC5_9MICO</name>
<keyword evidence="2" id="KW-1185">Reference proteome</keyword>
<dbReference type="Proteomes" id="UP000561011">
    <property type="component" value="Unassembled WGS sequence"/>
</dbReference>
<organism evidence="1 2">
    <name type="scientific">Sanguibacter inulinus</name>
    <dbReference type="NCBI Taxonomy" id="60922"/>
    <lineage>
        <taxon>Bacteria</taxon>
        <taxon>Bacillati</taxon>
        <taxon>Actinomycetota</taxon>
        <taxon>Actinomycetes</taxon>
        <taxon>Micrococcales</taxon>
        <taxon>Sanguibacteraceae</taxon>
        <taxon>Sanguibacter</taxon>
    </lineage>
</organism>
<dbReference type="EMBL" id="JACBYE010000001">
    <property type="protein sequence ID" value="NYS92051.1"/>
    <property type="molecule type" value="Genomic_DNA"/>
</dbReference>
<comment type="caution">
    <text evidence="1">The sequence shown here is derived from an EMBL/GenBank/DDBJ whole genome shotgun (WGS) entry which is preliminary data.</text>
</comment>
<dbReference type="InterPro" id="IPR007438">
    <property type="entry name" value="DUF488"/>
</dbReference>
<evidence type="ECO:0000313" key="2">
    <source>
        <dbReference type="Proteomes" id="UP000561011"/>
    </source>
</evidence>
<dbReference type="AlphaFoldDB" id="A0A853ENC5"/>
<dbReference type="InterPro" id="IPR014519">
    <property type="entry name" value="UCP024492"/>
</dbReference>
<gene>
    <name evidence="1" type="ORF">HZZ10_00655</name>
</gene>
<protein>
    <submittedName>
        <fullName evidence="1">DUF488 domain-containing protein</fullName>
    </submittedName>
</protein>
<accession>A0A853ENC5</accession>
<dbReference type="RefSeq" id="WP_179912040.1">
    <property type="nucleotide sequence ID" value="NZ_JACBYE010000001.1"/>
</dbReference>
<evidence type="ECO:0000313" key="1">
    <source>
        <dbReference type="EMBL" id="NYS92051.1"/>
    </source>
</evidence>
<proteinExistence type="predicted"/>
<dbReference type="Pfam" id="PF04343">
    <property type="entry name" value="DUF488"/>
    <property type="match status" value="1"/>
</dbReference>
<reference evidence="1 2" key="1">
    <citation type="submission" date="2020-07" db="EMBL/GenBank/DDBJ databases">
        <title>MOT database genomes.</title>
        <authorList>
            <person name="Joseph S."/>
            <person name="Aduse-Opoku J."/>
            <person name="Hashim A."/>
            <person name="Wade W."/>
            <person name="Curtis M."/>
        </authorList>
    </citation>
    <scope>NUCLEOTIDE SEQUENCE [LARGE SCALE GENOMIC DNA]</scope>
    <source>
        <strain evidence="1 2">DSM 100099</strain>
    </source>
</reference>